<dbReference type="SMART" id="SM00855">
    <property type="entry name" value="PGAM"/>
    <property type="match status" value="1"/>
</dbReference>
<sequence length="203" mass="21740">MRLLMVRHGQTASNLDRALDTAIPGAPLTDEGHAQAAAFAQTAKNLEIVAVYASTATRAQQTATPIAAAHNLEVQVIDGVQEVFVGDLEGRNDQKSLHEFFQVYSSWTEENLVARMPGGESGEEIQTRFLKAIDAIKSSHSSGTVVLVSHGGTIRLGAEWLAENVTGQLATVGVLPNTGHVLLELNGDGWHCLEWIGLDLPHS</sequence>
<dbReference type="PANTHER" id="PTHR48100:SF58">
    <property type="entry name" value="PE-PGRS FAMILY PROTEIN PE_PGRS11"/>
    <property type="match status" value="1"/>
</dbReference>
<dbReference type="EC" id="5.4.2.12" evidence="1"/>
<comment type="caution">
    <text evidence="1">The sequence shown here is derived from an EMBL/GenBank/DDBJ whole genome shotgun (WGS) entry which is preliminary data.</text>
</comment>
<proteinExistence type="predicted"/>
<name>A0ABS4TB82_9PSEU</name>
<accession>A0ABS4TB82</accession>
<reference evidence="1 2" key="1">
    <citation type="submission" date="2021-03" db="EMBL/GenBank/DDBJ databases">
        <title>Sequencing the genomes of 1000 actinobacteria strains.</title>
        <authorList>
            <person name="Klenk H.-P."/>
        </authorList>
    </citation>
    <scope>NUCLEOTIDE SEQUENCE [LARGE SCALE GENOMIC DNA]</scope>
    <source>
        <strain evidence="1 2">DSM 46670</strain>
    </source>
</reference>
<dbReference type="Proteomes" id="UP001519332">
    <property type="component" value="Unassembled WGS sequence"/>
</dbReference>
<dbReference type="PANTHER" id="PTHR48100">
    <property type="entry name" value="BROAD-SPECIFICITY PHOSPHATASE YOR283W-RELATED"/>
    <property type="match status" value="1"/>
</dbReference>
<dbReference type="Pfam" id="PF00300">
    <property type="entry name" value="His_Phos_1"/>
    <property type="match status" value="1"/>
</dbReference>
<dbReference type="InterPro" id="IPR050275">
    <property type="entry name" value="PGM_Phosphatase"/>
</dbReference>
<dbReference type="RefSeq" id="WP_209636698.1">
    <property type="nucleotide sequence ID" value="NZ_JAGINW010000001.1"/>
</dbReference>
<dbReference type="CDD" id="cd07067">
    <property type="entry name" value="HP_PGM_like"/>
    <property type="match status" value="1"/>
</dbReference>
<gene>
    <name evidence="1" type="ORF">JOF56_002067</name>
</gene>
<evidence type="ECO:0000313" key="2">
    <source>
        <dbReference type="Proteomes" id="UP001519332"/>
    </source>
</evidence>
<dbReference type="PROSITE" id="PS00175">
    <property type="entry name" value="PG_MUTASE"/>
    <property type="match status" value="1"/>
</dbReference>
<dbReference type="SUPFAM" id="SSF53254">
    <property type="entry name" value="Phosphoglycerate mutase-like"/>
    <property type="match status" value="1"/>
</dbReference>
<dbReference type="Gene3D" id="3.40.50.1240">
    <property type="entry name" value="Phosphoglycerate mutase-like"/>
    <property type="match status" value="1"/>
</dbReference>
<protein>
    <submittedName>
        <fullName evidence="1">Phosphoglycerate mutase</fullName>
        <ecNumber evidence="1">5.4.2.12</ecNumber>
    </submittedName>
</protein>
<dbReference type="InterPro" id="IPR001345">
    <property type="entry name" value="PG/BPGM_mutase_AS"/>
</dbReference>
<evidence type="ECO:0000313" key="1">
    <source>
        <dbReference type="EMBL" id="MBP2321682.1"/>
    </source>
</evidence>
<dbReference type="GO" id="GO:0004619">
    <property type="term" value="F:phosphoglycerate mutase activity"/>
    <property type="evidence" value="ECO:0007669"/>
    <property type="project" value="UniProtKB-EC"/>
</dbReference>
<dbReference type="InterPro" id="IPR013078">
    <property type="entry name" value="His_Pase_superF_clade-1"/>
</dbReference>
<dbReference type="EMBL" id="JAGINW010000001">
    <property type="protein sequence ID" value="MBP2321682.1"/>
    <property type="molecule type" value="Genomic_DNA"/>
</dbReference>
<dbReference type="InterPro" id="IPR029033">
    <property type="entry name" value="His_PPase_superfam"/>
</dbReference>
<keyword evidence="2" id="KW-1185">Reference proteome</keyword>
<keyword evidence="1" id="KW-0413">Isomerase</keyword>
<organism evidence="1 2">
    <name type="scientific">Kibdelosporangium banguiense</name>
    <dbReference type="NCBI Taxonomy" id="1365924"/>
    <lineage>
        <taxon>Bacteria</taxon>
        <taxon>Bacillati</taxon>
        <taxon>Actinomycetota</taxon>
        <taxon>Actinomycetes</taxon>
        <taxon>Pseudonocardiales</taxon>
        <taxon>Pseudonocardiaceae</taxon>
        <taxon>Kibdelosporangium</taxon>
    </lineage>
</organism>